<dbReference type="GeneID" id="19138544"/>
<feature type="region of interest" description="Disordered" evidence="1">
    <location>
        <begin position="130"/>
        <end position="247"/>
    </location>
</feature>
<name>M2T3X7_COCSN</name>
<feature type="region of interest" description="Disordered" evidence="1">
    <location>
        <begin position="311"/>
        <end position="342"/>
    </location>
</feature>
<proteinExistence type="predicted"/>
<keyword evidence="3" id="KW-1185">Reference proteome</keyword>
<feature type="compositionally biased region" description="Acidic residues" evidence="1">
    <location>
        <begin position="312"/>
        <end position="323"/>
    </location>
</feature>
<dbReference type="HOGENOM" id="CLU_034003_0_0_1"/>
<accession>M2T3X7</accession>
<reference evidence="2 3" key="1">
    <citation type="journal article" date="2012" name="PLoS Pathog.">
        <title>Diverse lifestyles and strategies of plant pathogenesis encoded in the genomes of eighteen Dothideomycetes fungi.</title>
        <authorList>
            <person name="Ohm R.A."/>
            <person name="Feau N."/>
            <person name="Henrissat B."/>
            <person name="Schoch C.L."/>
            <person name="Horwitz B.A."/>
            <person name="Barry K.W."/>
            <person name="Condon B.J."/>
            <person name="Copeland A.C."/>
            <person name="Dhillon B."/>
            <person name="Glaser F."/>
            <person name="Hesse C.N."/>
            <person name="Kosti I."/>
            <person name="LaButti K."/>
            <person name="Lindquist E.A."/>
            <person name="Lucas S."/>
            <person name="Salamov A.A."/>
            <person name="Bradshaw R.E."/>
            <person name="Ciuffetti L."/>
            <person name="Hamelin R.C."/>
            <person name="Kema G.H.J."/>
            <person name="Lawrence C."/>
            <person name="Scott J.A."/>
            <person name="Spatafora J.W."/>
            <person name="Turgeon B.G."/>
            <person name="de Wit P.J.G.M."/>
            <person name="Zhong S."/>
            <person name="Goodwin S.B."/>
            <person name="Grigoriev I.V."/>
        </authorList>
    </citation>
    <scope>NUCLEOTIDE SEQUENCE [LARGE SCALE GENOMIC DNA]</scope>
    <source>
        <strain evidence="3">ND90Pr / ATCC 201652</strain>
    </source>
</reference>
<dbReference type="AlphaFoldDB" id="M2T3X7"/>
<dbReference type="RefSeq" id="XP_007700750.1">
    <property type="nucleotide sequence ID" value="XM_007702560.1"/>
</dbReference>
<dbReference type="KEGG" id="bsc:COCSADRAFT_358237"/>
<feature type="compositionally biased region" description="Basic and acidic residues" evidence="1">
    <location>
        <begin position="200"/>
        <end position="211"/>
    </location>
</feature>
<evidence type="ECO:0000313" key="3">
    <source>
        <dbReference type="Proteomes" id="UP000016934"/>
    </source>
</evidence>
<feature type="compositionally biased region" description="Polar residues" evidence="1">
    <location>
        <begin position="174"/>
        <end position="197"/>
    </location>
</feature>
<dbReference type="EMBL" id="KB445644">
    <property type="protein sequence ID" value="EMD63717.1"/>
    <property type="molecule type" value="Genomic_DNA"/>
</dbReference>
<sequence>MALNLTSLDPRNLEWVAPRDKQIAELRELQKGFEAAKAKFFKKIEKKRENLIATHQREKDVFLNKEQANSPGAALLKKSGDRARQTLAFTSKASTYTSTPQACPVKQTPPFIYLCSDDDEPVFLEQRTALASSPTPALLRDSSKASKCSAETSKPRRGENVLPQSPHNLEEQQGARNATLNNTDVPTDPTECNTTLPPQRDVEMPDRDRPPAEAAQGKSRLISGTSLPPCITSRARKSNIPGNAFKRPFDPAIRKSLTQHNSNFLASSQVPTSSAYHSDTTPSPCVISVASQTNDLRSYFAKRGKRKVIDISSDEAGDEDGDDGPSFNDEWAEEEENQRTRTNRAKCMPSLVSTATSGLSLPTPAAASLYSNRKAKLDAIEKIAQISQQSTESFTREDVDMLANDSDDESVRAPGRRRIVKATVEENDMSP</sequence>
<organism evidence="2 3">
    <name type="scientific">Cochliobolus sativus (strain ND90Pr / ATCC 201652)</name>
    <name type="common">Common root rot and spot blotch fungus</name>
    <name type="synonym">Bipolaris sorokiniana</name>
    <dbReference type="NCBI Taxonomy" id="665912"/>
    <lineage>
        <taxon>Eukaryota</taxon>
        <taxon>Fungi</taxon>
        <taxon>Dikarya</taxon>
        <taxon>Ascomycota</taxon>
        <taxon>Pezizomycotina</taxon>
        <taxon>Dothideomycetes</taxon>
        <taxon>Pleosporomycetidae</taxon>
        <taxon>Pleosporales</taxon>
        <taxon>Pleosporineae</taxon>
        <taxon>Pleosporaceae</taxon>
        <taxon>Bipolaris</taxon>
    </lineage>
</organism>
<dbReference type="Proteomes" id="UP000016934">
    <property type="component" value="Unassembled WGS sequence"/>
</dbReference>
<gene>
    <name evidence="2" type="ORF">COCSADRAFT_358237</name>
</gene>
<dbReference type="OrthoDB" id="10443880at2759"/>
<protein>
    <submittedName>
        <fullName evidence="2">Uncharacterized protein</fullName>
    </submittedName>
</protein>
<reference evidence="3" key="2">
    <citation type="journal article" date="2013" name="PLoS Genet.">
        <title>Comparative genome structure, secondary metabolite, and effector coding capacity across Cochliobolus pathogens.</title>
        <authorList>
            <person name="Condon B.J."/>
            <person name="Leng Y."/>
            <person name="Wu D."/>
            <person name="Bushley K.E."/>
            <person name="Ohm R.A."/>
            <person name="Otillar R."/>
            <person name="Martin J."/>
            <person name="Schackwitz W."/>
            <person name="Grimwood J."/>
            <person name="MohdZainudin N."/>
            <person name="Xue C."/>
            <person name="Wang R."/>
            <person name="Manning V.A."/>
            <person name="Dhillon B."/>
            <person name="Tu Z.J."/>
            <person name="Steffenson B.J."/>
            <person name="Salamov A."/>
            <person name="Sun H."/>
            <person name="Lowry S."/>
            <person name="LaButti K."/>
            <person name="Han J."/>
            <person name="Copeland A."/>
            <person name="Lindquist E."/>
            <person name="Barry K."/>
            <person name="Schmutz J."/>
            <person name="Baker S.E."/>
            <person name="Ciuffetti L.M."/>
            <person name="Grigoriev I.V."/>
            <person name="Zhong S."/>
            <person name="Turgeon B.G."/>
        </authorList>
    </citation>
    <scope>NUCLEOTIDE SEQUENCE [LARGE SCALE GENOMIC DNA]</scope>
    <source>
        <strain evidence="3">ND90Pr / ATCC 201652</strain>
    </source>
</reference>
<evidence type="ECO:0000256" key="1">
    <source>
        <dbReference type="SAM" id="MobiDB-lite"/>
    </source>
</evidence>
<evidence type="ECO:0000313" key="2">
    <source>
        <dbReference type="EMBL" id="EMD63717.1"/>
    </source>
</evidence>